<accession>A0A074KY24</accession>
<dbReference type="RefSeq" id="WP_035077088.1">
    <property type="nucleotide sequence ID" value="NZ_JMIH01000024.1"/>
</dbReference>
<name>A0A074KY24_9BACT</name>
<comment type="caution">
    <text evidence="1">The sequence shown here is derived from an EMBL/GenBank/DDBJ whole genome shotgun (WGS) entry which is preliminary data.</text>
</comment>
<evidence type="ECO:0000313" key="2">
    <source>
        <dbReference type="Proteomes" id="UP000027821"/>
    </source>
</evidence>
<evidence type="ECO:0000313" key="1">
    <source>
        <dbReference type="EMBL" id="KEO72503.1"/>
    </source>
</evidence>
<dbReference type="Proteomes" id="UP000027821">
    <property type="component" value="Unassembled WGS sequence"/>
</dbReference>
<organism evidence="1 2">
    <name type="scientific">Anditalea andensis</name>
    <dbReference type="NCBI Taxonomy" id="1048983"/>
    <lineage>
        <taxon>Bacteria</taxon>
        <taxon>Pseudomonadati</taxon>
        <taxon>Bacteroidota</taxon>
        <taxon>Cytophagia</taxon>
        <taxon>Cytophagales</taxon>
        <taxon>Cytophagaceae</taxon>
        <taxon>Anditalea</taxon>
    </lineage>
</organism>
<dbReference type="AlphaFoldDB" id="A0A074KY24"/>
<dbReference type="OrthoDB" id="837841at2"/>
<reference evidence="1 2" key="1">
    <citation type="submission" date="2014-04" db="EMBL/GenBank/DDBJ databases">
        <title>Characterization and application of a salt tolerant electro-active bacterium.</title>
        <authorList>
            <person name="Yang L."/>
            <person name="Wei S."/>
            <person name="Tay Q.X.M."/>
        </authorList>
    </citation>
    <scope>NUCLEOTIDE SEQUENCE [LARGE SCALE GENOMIC DNA]</scope>
    <source>
        <strain evidence="1 2">LY1</strain>
    </source>
</reference>
<dbReference type="EMBL" id="JMIH01000024">
    <property type="protein sequence ID" value="KEO72503.1"/>
    <property type="molecule type" value="Genomic_DNA"/>
</dbReference>
<sequence length="158" mass="17780">MSIQSIPSAQDNFAFQSISKNSDLSIGSLSVLEIMDSCEFIDLRTTKTFDFVGHPEAGKQYTVIGFSLSGKAAALKGLFNGIISLGNPKEVGLTYQADLDTYVFKYYQKDQHIAIGYLQKIIKMIESEIRFKAVLKKVIENIKAFDFSQQFLRNEIFN</sequence>
<proteinExistence type="predicted"/>
<protein>
    <submittedName>
        <fullName evidence="1">Uncharacterized protein</fullName>
    </submittedName>
</protein>
<gene>
    <name evidence="1" type="ORF">EL17_17345</name>
</gene>
<keyword evidence="2" id="KW-1185">Reference proteome</keyword>
<dbReference type="eggNOG" id="ENOG5032V3H">
    <property type="taxonomic scope" value="Bacteria"/>
</dbReference>